<gene>
    <name evidence="2" type="ORF">IPV69_04350</name>
</gene>
<dbReference type="AlphaFoldDB" id="A0A7M2WZI1"/>
<keyword evidence="3" id="KW-1185">Reference proteome</keyword>
<dbReference type="GO" id="GO:0016787">
    <property type="term" value="F:hydrolase activity"/>
    <property type="evidence" value="ECO:0007669"/>
    <property type="project" value="InterPro"/>
</dbReference>
<evidence type="ECO:0000313" key="2">
    <source>
        <dbReference type="EMBL" id="QOV90602.1"/>
    </source>
</evidence>
<dbReference type="InterPro" id="IPR010496">
    <property type="entry name" value="AL/BT2_dom"/>
</dbReference>
<dbReference type="Proteomes" id="UP000593765">
    <property type="component" value="Chromosome"/>
</dbReference>
<dbReference type="EMBL" id="CP063458">
    <property type="protein sequence ID" value="QOV90602.1"/>
    <property type="molecule type" value="Genomic_DNA"/>
</dbReference>
<dbReference type="SUPFAM" id="SSF49899">
    <property type="entry name" value="Concanavalin A-like lectins/glucanases"/>
    <property type="match status" value="1"/>
</dbReference>
<protein>
    <submittedName>
        <fullName evidence="2">DUF1080 domain-containing protein</fullName>
    </submittedName>
</protein>
<proteinExistence type="predicted"/>
<feature type="domain" description="3-keto-alpha-glucoside-1,2-lyase/3-keto-2-hydroxy-glucal hydratase" evidence="1">
    <location>
        <begin position="60"/>
        <end position="258"/>
    </location>
</feature>
<dbReference type="InterPro" id="IPR013320">
    <property type="entry name" value="ConA-like_dom_sf"/>
</dbReference>
<reference evidence="2 3" key="1">
    <citation type="submission" date="2020-10" db="EMBL/GenBank/DDBJ databases">
        <title>Wide distribution of Phycisphaera-like planctomycetes from WD2101 soil group in peatlands and genome analysis of the first cultivated representative.</title>
        <authorList>
            <person name="Dedysh S.N."/>
            <person name="Beletsky A.V."/>
            <person name="Ivanova A."/>
            <person name="Kulichevskaya I.S."/>
            <person name="Suzina N.E."/>
            <person name="Philippov D.A."/>
            <person name="Rakitin A.L."/>
            <person name="Mardanov A.V."/>
            <person name="Ravin N.V."/>
        </authorList>
    </citation>
    <scope>NUCLEOTIDE SEQUENCE [LARGE SCALE GENOMIC DNA]</scope>
    <source>
        <strain evidence="2 3">M1803</strain>
    </source>
</reference>
<dbReference type="Gene3D" id="2.60.120.560">
    <property type="entry name" value="Exo-inulinase, domain 1"/>
    <property type="match status" value="1"/>
</dbReference>
<dbReference type="KEGG" id="hbs:IPV69_04350"/>
<dbReference type="Pfam" id="PF06439">
    <property type="entry name" value="3keto-disac_hyd"/>
    <property type="match status" value="1"/>
</dbReference>
<name>A0A7M2WZI1_9BACT</name>
<evidence type="ECO:0000259" key="1">
    <source>
        <dbReference type="Pfam" id="PF06439"/>
    </source>
</evidence>
<accession>A0A7M2WZI1</accession>
<sequence length="260" mass="28233">MHNPDQSRRFPMPRIHRLIASVAVVAGLGVAGSSLLAQNQAVRDQIGGIANAQGSDVEGGYTQLFNGKDFTGWRYGITKGKDGKEGENKAGKGYQIREGGILYSTKSDGGNLYTAKEYGDFSFRFEFKLTANANNGIGIRAPLTGDSAYQGMEIQVLDDSGSAYTKLRPEQYHGSVYDVFAAKRGSQKPVGEWNTEEIHVQGTKVKVTVNGQVITDVDLATVTDEKVLKKHPGLKNAKGHIGFLGHGAEVEFRNIRIKEL</sequence>
<evidence type="ECO:0000313" key="3">
    <source>
        <dbReference type="Proteomes" id="UP000593765"/>
    </source>
</evidence>
<organism evidence="2 3">
    <name type="scientific">Humisphaera borealis</name>
    <dbReference type="NCBI Taxonomy" id="2807512"/>
    <lineage>
        <taxon>Bacteria</taxon>
        <taxon>Pseudomonadati</taxon>
        <taxon>Planctomycetota</taxon>
        <taxon>Phycisphaerae</taxon>
        <taxon>Tepidisphaerales</taxon>
        <taxon>Tepidisphaeraceae</taxon>
        <taxon>Humisphaera</taxon>
    </lineage>
</organism>